<keyword evidence="9" id="KW-0408">Iron</keyword>
<name>W3XDV7_PESFW</name>
<comment type="similarity">
    <text evidence="3">Belongs to the RBT5 family.</text>
</comment>
<evidence type="ECO:0000256" key="9">
    <source>
        <dbReference type="PROSITE-ProRule" id="PRU01356"/>
    </source>
</evidence>
<dbReference type="GO" id="GO:0046872">
    <property type="term" value="F:metal ion binding"/>
    <property type="evidence" value="ECO:0007669"/>
    <property type="project" value="UniProtKB-UniRule"/>
</dbReference>
<dbReference type="GeneID" id="19267301"/>
<dbReference type="InterPro" id="IPR008427">
    <property type="entry name" value="Extracellular_membr_CFEM_dom"/>
</dbReference>
<dbReference type="KEGG" id="pfy:PFICI_02288"/>
<dbReference type="GO" id="GO:0005576">
    <property type="term" value="C:extracellular region"/>
    <property type="evidence" value="ECO:0007669"/>
    <property type="project" value="UniProtKB-SubCell"/>
</dbReference>
<keyword evidence="7 9" id="KW-1015">Disulfide bond</keyword>
<keyword evidence="9" id="KW-0479">Metal-binding</keyword>
<keyword evidence="5" id="KW-0472">Membrane</keyword>
<keyword evidence="4" id="KW-0964">Secreted</keyword>
<comment type="subcellular location">
    <subcellularLocation>
        <location evidence="1">Membrane</location>
        <topology evidence="1">Lipid-anchor</topology>
        <topology evidence="1">GPI-anchor</topology>
    </subcellularLocation>
    <subcellularLocation>
        <location evidence="2">Secreted</location>
    </subcellularLocation>
</comment>
<evidence type="ECO:0000259" key="12">
    <source>
        <dbReference type="PROSITE" id="PS52012"/>
    </source>
</evidence>
<evidence type="ECO:0000256" key="8">
    <source>
        <dbReference type="ARBA" id="ARBA00023288"/>
    </source>
</evidence>
<dbReference type="GO" id="GO:0098552">
    <property type="term" value="C:side of membrane"/>
    <property type="evidence" value="ECO:0007669"/>
    <property type="project" value="UniProtKB-KW"/>
</dbReference>
<feature type="disulfide bond" evidence="9">
    <location>
        <begin position="49"/>
        <end position="82"/>
    </location>
</feature>
<evidence type="ECO:0000256" key="5">
    <source>
        <dbReference type="ARBA" id="ARBA00022622"/>
    </source>
</evidence>
<dbReference type="EMBL" id="KI912110">
    <property type="protein sequence ID" value="ETS84263.1"/>
    <property type="molecule type" value="Genomic_DNA"/>
</dbReference>
<evidence type="ECO:0000256" key="10">
    <source>
        <dbReference type="SAM" id="MobiDB-lite"/>
    </source>
</evidence>
<keyword evidence="6 11" id="KW-0732">Signal</keyword>
<dbReference type="HOGENOM" id="CLU_1180571_0_0_1"/>
<keyword evidence="5" id="KW-0325">Glycoprotein</keyword>
<dbReference type="eggNOG" id="ENOG502TEWM">
    <property type="taxonomic scope" value="Eukaryota"/>
</dbReference>
<evidence type="ECO:0000256" key="2">
    <source>
        <dbReference type="ARBA" id="ARBA00004613"/>
    </source>
</evidence>
<evidence type="ECO:0000256" key="6">
    <source>
        <dbReference type="ARBA" id="ARBA00022729"/>
    </source>
</evidence>
<feature type="signal peptide" evidence="11">
    <location>
        <begin position="1"/>
        <end position="20"/>
    </location>
</feature>
<evidence type="ECO:0000256" key="3">
    <source>
        <dbReference type="ARBA" id="ARBA00010031"/>
    </source>
</evidence>
<sequence length="235" mass="25409">MRSLSLVYLFWACRVAALNGINIEPPSCVNRCMVDSMFITQCQDVGCLCHEEQFQKSLFQCLYSQCDPPDYGPALLYSMKTCIASGADINLGFTSATAKEQLDGREVEYLEGRELPEVPGLQLRQDSAGPNTVTAWATTTITMTITTNGVPMPVTTVTPFPAPFPGASGQAGNIPGQAQGPVTSAPEPVGPEPSATKPWMVTVNETSKLRPLNWSLLLWTAGLLAMSYLCGYWGF</sequence>
<feature type="domain" description="CFEM" evidence="12">
    <location>
        <begin position="1"/>
        <end position="109"/>
    </location>
</feature>
<comment type="caution">
    <text evidence="9">Lacks conserved residue(s) required for the propagation of feature annotation.</text>
</comment>
<gene>
    <name evidence="13" type="ORF">PFICI_02288</name>
</gene>
<evidence type="ECO:0000256" key="1">
    <source>
        <dbReference type="ARBA" id="ARBA00004589"/>
    </source>
</evidence>
<evidence type="ECO:0000313" key="13">
    <source>
        <dbReference type="EMBL" id="ETS84263.1"/>
    </source>
</evidence>
<protein>
    <recommendedName>
        <fullName evidence="12">CFEM domain-containing protein</fullName>
    </recommendedName>
</protein>
<reference evidence="14" key="1">
    <citation type="journal article" date="2015" name="BMC Genomics">
        <title>Genomic and transcriptomic analysis of the endophytic fungus Pestalotiopsis fici reveals its lifestyle and high potential for synthesis of natural products.</title>
        <authorList>
            <person name="Wang X."/>
            <person name="Zhang X."/>
            <person name="Liu L."/>
            <person name="Xiang M."/>
            <person name="Wang W."/>
            <person name="Sun X."/>
            <person name="Che Y."/>
            <person name="Guo L."/>
            <person name="Liu G."/>
            <person name="Guo L."/>
            <person name="Wang C."/>
            <person name="Yin W.B."/>
            <person name="Stadler M."/>
            <person name="Zhang X."/>
            <person name="Liu X."/>
        </authorList>
    </citation>
    <scope>NUCLEOTIDE SEQUENCE [LARGE SCALE GENOMIC DNA]</scope>
    <source>
        <strain evidence="14">W106-1 / CGMCC3.15140</strain>
    </source>
</reference>
<keyword evidence="9" id="KW-0349">Heme</keyword>
<evidence type="ECO:0000256" key="11">
    <source>
        <dbReference type="SAM" id="SignalP"/>
    </source>
</evidence>
<organism evidence="13 14">
    <name type="scientific">Pestalotiopsis fici (strain W106-1 / CGMCC3.15140)</name>
    <dbReference type="NCBI Taxonomy" id="1229662"/>
    <lineage>
        <taxon>Eukaryota</taxon>
        <taxon>Fungi</taxon>
        <taxon>Dikarya</taxon>
        <taxon>Ascomycota</taxon>
        <taxon>Pezizomycotina</taxon>
        <taxon>Sordariomycetes</taxon>
        <taxon>Xylariomycetidae</taxon>
        <taxon>Amphisphaeriales</taxon>
        <taxon>Sporocadaceae</taxon>
        <taxon>Pestalotiopsis</taxon>
    </lineage>
</organism>
<dbReference type="AlphaFoldDB" id="W3XDV7"/>
<keyword evidence="8" id="KW-0449">Lipoprotein</keyword>
<feature type="region of interest" description="Disordered" evidence="10">
    <location>
        <begin position="170"/>
        <end position="197"/>
    </location>
</feature>
<dbReference type="PROSITE" id="PS52012">
    <property type="entry name" value="CFEM"/>
    <property type="match status" value="1"/>
</dbReference>
<feature type="chain" id="PRO_5004835718" description="CFEM domain-containing protein" evidence="11">
    <location>
        <begin position="21"/>
        <end position="235"/>
    </location>
</feature>
<evidence type="ECO:0000256" key="4">
    <source>
        <dbReference type="ARBA" id="ARBA00022525"/>
    </source>
</evidence>
<keyword evidence="5" id="KW-0336">GPI-anchor</keyword>
<keyword evidence="14" id="KW-1185">Reference proteome</keyword>
<proteinExistence type="inferred from homology"/>
<dbReference type="Pfam" id="PF05730">
    <property type="entry name" value="CFEM"/>
    <property type="match status" value="1"/>
</dbReference>
<dbReference type="InParanoid" id="W3XDV7"/>
<accession>W3XDV7</accession>
<dbReference type="RefSeq" id="XP_007829060.1">
    <property type="nucleotide sequence ID" value="XM_007830869.1"/>
</dbReference>
<feature type="binding site" description="axial binding residue" evidence="9">
    <location>
        <position position="44"/>
    </location>
    <ligand>
        <name>heme</name>
        <dbReference type="ChEBI" id="CHEBI:30413"/>
    </ligand>
    <ligandPart>
        <name>Fe</name>
        <dbReference type="ChEBI" id="CHEBI:18248"/>
    </ligandPart>
</feature>
<evidence type="ECO:0000256" key="7">
    <source>
        <dbReference type="ARBA" id="ARBA00023157"/>
    </source>
</evidence>
<dbReference type="OrthoDB" id="5421216at2759"/>
<dbReference type="Proteomes" id="UP000030651">
    <property type="component" value="Unassembled WGS sequence"/>
</dbReference>
<dbReference type="OMA" id="CHEEQFQ"/>
<evidence type="ECO:0000313" key="14">
    <source>
        <dbReference type="Proteomes" id="UP000030651"/>
    </source>
</evidence>